<evidence type="ECO:0000313" key="1">
    <source>
        <dbReference type="EMBL" id="MBS2097482.1"/>
    </source>
</evidence>
<accession>A0ABS5JRQ0</accession>
<dbReference type="EMBL" id="JAGUCO010000002">
    <property type="protein sequence ID" value="MBS2097482.1"/>
    <property type="molecule type" value="Genomic_DNA"/>
</dbReference>
<keyword evidence="2" id="KW-1185">Reference proteome</keyword>
<reference evidence="1 2" key="1">
    <citation type="journal article" date="2015" name="Int. J. Syst. Evol. Microbiol.">
        <title>Carboxylicivirga linearis sp. nov., isolated from a sea cucumber culture pond.</title>
        <authorList>
            <person name="Wang F.Q."/>
            <person name="Zhou Y.X."/>
            <person name="Lin X.Z."/>
            <person name="Chen G.J."/>
            <person name="Du Z.J."/>
        </authorList>
    </citation>
    <scope>NUCLEOTIDE SEQUENCE [LARGE SCALE GENOMIC DNA]</scope>
    <source>
        <strain evidence="1 2">FB218</strain>
    </source>
</reference>
<dbReference type="RefSeq" id="WP_212213938.1">
    <property type="nucleotide sequence ID" value="NZ_JAGUCO010000002.1"/>
</dbReference>
<dbReference type="Proteomes" id="UP000708576">
    <property type="component" value="Unassembled WGS sequence"/>
</dbReference>
<comment type="caution">
    <text evidence="1">The sequence shown here is derived from an EMBL/GenBank/DDBJ whole genome shotgun (WGS) entry which is preliminary data.</text>
</comment>
<sequence length="121" mass="13599">MKELKSHITILLLGILLYPIAFQSVHVVHHHLNDVHICADSSCDVQVQKHDNGATNESFSELKSLCPICEYEFPVKDLPQHNSYLSIVDCNYSILVIAINNIHSLRDKTVKSPRAPPTLLT</sequence>
<gene>
    <name evidence="1" type="ORF">KEM10_04265</name>
</gene>
<evidence type="ECO:0000313" key="2">
    <source>
        <dbReference type="Proteomes" id="UP000708576"/>
    </source>
</evidence>
<proteinExistence type="predicted"/>
<organism evidence="1 2">
    <name type="scientific">Carboxylicivirga linearis</name>
    <dbReference type="NCBI Taxonomy" id="1628157"/>
    <lineage>
        <taxon>Bacteria</taxon>
        <taxon>Pseudomonadati</taxon>
        <taxon>Bacteroidota</taxon>
        <taxon>Bacteroidia</taxon>
        <taxon>Marinilabiliales</taxon>
        <taxon>Marinilabiliaceae</taxon>
        <taxon>Carboxylicivirga</taxon>
    </lineage>
</organism>
<protein>
    <submittedName>
        <fullName evidence="1">Uncharacterized protein</fullName>
    </submittedName>
</protein>
<name>A0ABS5JRQ0_9BACT</name>